<keyword evidence="2" id="KW-1185">Reference proteome</keyword>
<name>A0A1B0AHE8_GLOPL</name>
<evidence type="ECO:0000313" key="2">
    <source>
        <dbReference type="Proteomes" id="UP000092445"/>
    </source>
</evidence>
<dbReference type="VEuPathDB" id="VectorBase:GPAI045854"/>
<dbReference type="AlphaFoldDB" id="A0A1B0AHE8"/>
<reference evidence="2" key="1">
    <citation type="submission" date="2014-03" db="EMBL/GenBank/DDBJ databases">
        <authorList>
            <person name="Aksoy S."/>
            <person name="Warren W."/>
            <person name="Wilson R.K."/>
        </authorList>
    </citation>
    <scope>NUCLEOTIDE SEQUENCE [LARGE SCALE GENOMIC DNA]</scope>
    <source>
        <strain evidence="2">IAEA</strain>
    </source>
</reference>
<protein>
    <submittedName>
        <fullName evidence="1">Uncharacterized protein</fullName>
    </submittedName>
</protein>
<organism evidence="1 2">
    <name type="scientific">Glossina pallidipes</name>
    <name type="common">Tsetse fly</name>
    <dbReference type="NCBI Taxonomy" id="7398"/>
    <lineage>
        <taxon>Eukaryota</taxon>
        <taxon>Metazoa</taxon>
        <taxon>Ecdysozoa</taxon>
        <taxon>Arthropoda</taxon>
        <taxon>Hexapoda</taxon>
        <taxon>Insecta</taxon>
        <taxon>Pterygota</taxon>
        <taxon>Neoptera</taxon>
        <taxon>Endopterygota</taxon>
        <taxon>Diptera</taxon>
        <taxon>Brachycera</taxon>
        <taxon>Muscomorpha</taxon>
        <taxon>Hippoboscoidea</taxon>
        <taxon>Glossinidae</taxon>
        <taxon>Glossina</taxon>
    </lineage>
</organism>
<proteinExistence type="predicted"/>
<reference evidence="1" key="2">
    <citation type="submission" date="2020-05" db="UniProtKB">
        <authorList>
            <consortium name="EnsemblMetazoa"/>
        </authorList>
    </citation>
    <scope>IDENTIFICATION</scope>
    <source>
        <strain evidence="1">IAEA</strain>
    </source>
</reference>
<dbReference type="Proteomes" id="UP000092445">
    <property type="component" value="Unassembled WGS sequence"/>
</dbReference>
<sequence length="102" mass="11278">MTVRAYVYNNAPHFLLSEVIEGHVFPILLYKSVRYSSRVNEESLEFGALRKPVLGDGSDVSGNYISQLSNNESDSDLSSLSHVDANTNALLTLKMIDKLLST</sequence>
<accession>A0A1B0AHE8</accession>
<dbReference type="EnsemblMetazoa" id="GPAI045854-RA">
    <property type="protein sequence ID" value="GPAI045854-PA"/>
    <property type="gene ID" value="GPAI045854"/>
</dbReference>
<evidence type="ECO:0000313" key="1">
    <source>
        <dbReference type="EnsemblMetazoa" id="GPAI045854-PA"/>
    </source>
</evidence>